<dbReference type="OrthoDB" id="9771451at2"/>
<dbReference type="AlphaFoldDB" id="A0A2Y8ZR22"/>
<dbReference type="Proteomes" id="UP000250028">
    <property type="component" value="Unassembled WGS sequence"/>
</dbReference>
<feature type="transmembrane region" description="Helical" evidence="7">
    <location>
        <begin position="51"/>
        <end position="71"/>
    </location>
</feature>
<feature type="transmembrane region" description="Helical" evidence="7">
    <location>
        <begin position="391"/>
        <end position="409"/>
    </location>
</feature>
<organism evidence="9 10">
    <name type="scientific">Branchiibius hedensis</name>
    <dbReference type="NCBI Taxonomy" id="672460"/>
    <lineage>
        <taxon>Bacteria</taxon>
        <taxon>Bacillati</taxon>
        <taxon>Actinomycetota</taxon>
        <taxon>Actinomycetes</taxon>
        <taxon>Micrococcales</taxon>
        <taxon>Dermacoccaceae</taxon>
        <taxon>Branchiibius</taxon>
    </lineage>
</organism>
<keyword evidence="10" id="KW-1185">Reference proteome</keyword>
<keyword evidence="3 7" id="KW-0812">Transmembrane</keyword>
<evidence type="ECO:0000256" key="7">
    <source>
        <dbReference type="SAM" id="Phobius"/>
    </source>
</evidence>
<dbReference type="PROSITE" id="PS50850">
    <property type="entry name" value="MFS"/>
    <property type="match status" value="1"/>
</dbReference>
<evidence type="ECO:0000313" key="10">
    <source>
        <dbReference type="Proteomes" id="UP000250028"/>
    </source>
</evidence>
<dbReference type="InterPro" id="IPR036259">
    <property type="entry name" value="MFS_trans_sf"/>
</dbReference>
<dbReference type="Gene3D" id="1.20.1250.20">
    <property type="entry name" value="MFS general substrate transporter like domains"/>
    <property type="match status" value="1"/>
</dbReference>
<dbReference type="GO" id="GO:0005886">
    <property type="term" value="C:plasma membrane"/>
    <property type="evidence" value="ECO:0007669"/>
    <property type="project" value="UniProtKB-SubCell"/>
</dbReference>
<dbReference type="SUPFAM" id="SSF103473">
    <property type="entry name" value="MFS general substrate transporter"/>
    <property type="match status" value="1"/>
</dbReference>
<evidence type="ECO:0000256" key="3">
    <source>
        <dbReference type="ARBA" id="ARBA00022692"/>
    </source>
</evidence>
<dbReference type="GO" id="GO:0015112">
    <property type="term" value="F:nitrate transmembrane transporter activity"/>
    <property type="evidence" value="ECO:0007669"/>
    <property type="project" value="InterPro"/>
</dbReference>
<keyword evidence="5" id="KW-0534">Nitrate assimilation</keyword>
<sequence length="452" mass="47979">MTTTSPPVQDTSEDPDLAGLTLRPGRWIDGWDPENTAQWESVGRGIARRNLIGSVFAEFLGFVTLGIWSIVVPKLGAAGFDLTNNQLYWLIALPGLLGAALRILYTFMPPIFGGRNWTVISALLLLIPLSALTWVVQHPDTPYGVLLTVASLAGLGGGNFASSMVNISFFYPQRERGRALGINAAGGNIGSGIVVLVVPFVIGAGSAATAGIALYRAGLIWIPLVIVAAVLAYLTMNNLASAHADLVTFAMAARYRHNWILSLIYLGTFGSFLGLSFTFPKLTSDLYPHIPLQIVFIGAVVGALVRPVGGMLADRFGGRWITIGAFAVMAAGSIALVASLGKVPFAVFLLLFLVLFAASGIGNGSVYRMIPAVYHVGEHDDASRDRARRTAAGTIGIAGAVGALGSFLIPRNFAIFGVHQGLINLTVVYLLLMALTWVVYARRGSVMAPERI</sequence>
<reference evidence="10" key="1">
    <citation type="submission" date="2016-10" db="EMBL/GenBank/DDBJ databases">
        <authorList>
            <person name="Varghese N."/>
            <person name="Submissions S."/>
        </authorList>
    </citation>
    <scope>NUCLEOTIDE SEQUENCE [LARGE SCALE GENOMIC DNA]</scope>
    <source>
        <strain evidence="10">DSM 22951</strain>
    </source>
</reference>
<feature type="transmembrane region" description="Helical" evidence="7">
    <location>
        <begin position="421"/>
        <end position="441"/>
    </location>
</feature>
<keyword evidence="6 7" id="KW-0472">Membrane</keyword>
<dbReference type="Pfam" id="PF07690">
    <property type="entry name" value="MFS_1"/>
    <property type="match status" value="1"/>
</dbReference>
<evidence type="ECO:0000256" key="5">
    <source>
        <dbReference type="ARBA" id="ARBA00023063"/>
    </source>
</evidence>
<evidence type="ECO:0000256" key="6">
    <source>
        <dbReference type="ARBA" id="ARBA00023136"/>
    </source>
</evidence>
<comment type="similarity">
    <text evidence="2">Belongs to the major facilitator superfamily. Nitrate/nitrite porter (TC 2.A.1.8) family.</text>
</comment>
<comment type="subcellular location">
    <subcellularLocation>
        <location evidence="1">Cell membrane</location>
        <topology evidence="1">Multi-pass membrane protein</topology>
    </subcellularLocation>
</comment>
<gene>
    <name evidence="9" type="ORF">SAMN04489750_1084</name>
</gene>
<feature type="transmembrane region" description="Helical" evidence="7">
    <location>
        <begin position="86"/>
        <end position="105"/>
    </location>
</feature>
<dbReference type="InterPro" id="IPR011701">
    <property type="entry name" value="MFS"/>
</dbReference>
<dbReference type="EMBL" id="UESZ01000001">
    <property type="protein sequence ID" value="SSA33788.1"/>
    <property type="molecule type" value="Genomic_DNA"/>
</dbReference>
<feature type="transmembrane region" description="Helical" evidence="7">
    <location>
        <begin position="117"/>
        <end position="137"/>
    </location>
</feature>
<accession>A0A2Y8ZR22</accession>
<feature type="transmembrane region" description="Helical" evidence="7">
    <location>
        <begin position="143"/>
        <end position="171"/>
    </location>
</feature>
<evidence type="ECO:0000256" key="4">
    <source>
        <dbReference type="ARBA" id="ARBA00022989"/>
    </source>
</evidence>
<proteinExistence type="inferred from homology"/>
<dbReference type="PANTHER" id="PTHR23515">
    <property type="entry name" value="HIGH-AFFINITY NITRATE TRANSPORTER 2.3"/>
    <property type="match status" value="1"/>
</dbReference>
<feature type="transmembrane region" description="Helical" evidence="7">
    <location>
        <begin position="220"/>
        <end position="239"/>
    </location>
</feature>
<evidence type="ECO:0000259" key="8">
    <source>
        <dbReference type="PROSITE" id="PS50850"/>
    </source>
</evidence>
<evidence type="ECO:0000256" key="2">
    <source>
        <dbReference type="ARBA" id="ARBA00008432"/>
    </source>
</evidence>
<evidence type="ECO:0000313" key="9">
    <source>
        <dbReference type="EMBL" id="SSA33788.1"/>
    </source>
</evidence>
<dbReference type="InterPro" id="IPR020846">
    <property type="entry name" value="MFS_dom"/>
</dbReference>
<dbReference type="InterPro" id="IPR044772">
    <property type="entry name" value="NO3_transporter"/>
</dbReference>
<evidence type="ECO:0000256" key="1">
    <source>
        <dbReference type="ARBA" id="ARBA00004651"/>
    </source>
</evidence>
<dbReference type="RefSeq" id="WP_109688606.1">
    <property type="nucleotide sequence ID" value="NZ_QGDN01000001.1"/>
</dbReference>
<name>A0A2Y8ZR22_9MICO</name>
<feature type="domain" description="Major facilitator superfamily (MFS) profile" evidence="8">
    <location>
        <begin position="50"/>
        <end position="444"/>
    </location>
</feature>
<dbReference type="GO" id="GO:0042128">
    <property type="term" value="P:nitrate assimilation"/>
    <property type="evidence" value="ECO:0007669"/>
    <property type="project" value="UniProtKB-KW"/>
</dbReference>
<feature type="transmembrane region" description="Helical" evidence="7">
    <location>
        <begin position="346"/>
        <end position="370"/>
    </location>
</feature>
<feature type="transmembrane region" description="Helical" evidence="7">
    <location>
        <begin position="259"/>
        <end position="278"/>
    </location>
</feature>
<feature type="transmembrane region" description="Helical" evidence="7">
    <location>
        <begin position="320"/>
        <end position="340"/>
    </location>
</feature>
<keyword evidence="4 7" id="KW-1133">Transmembrane helix</keyword>
<protein>
    <submittedName>
        <fullName evidence="9">MFS transporter, NNP family, nitrate/nitrite transporter</fullName>
    </submittedName>
</protein>
<feature type="transmembrane region" description="Helical" evidence="7">
    <location>
        <begin position="290"/>
        <end position="308"/>
    </location>
</feature>